<proteinExistence type="inferred from homology"/>
<comment type="similarity">
    <text evidence="2 12">Belongs to the CybS family.</text>
</comment>
<dbReference type="InterPro" id="IPR007992">
    <property type="entry name" value="CybS"/>
</dbReference>
<dbReference type="GO" id="GO:0006121">
    <property type="term" value="P:mitochondrial electron transport, succinate to ubiquinone"/>
    <property type="evidence" value="ECO:0007669"/>
    <property type="project" value="TreeGrafter"/>
</dbReference>
<evidence type="ECO:0000256" key="3">
    <source>
        <dbReference type="ARBA" id="ARBA00022448"/>
    </source>
</evidence>
<dbReference type="GO" id="GO:0048039">
    <property type="term" value="F:ubiquinone binding"/>
    <property type="evidence" value="ECO:0007669"/>
    <property type="project" value="TreeGrafter"/>
</dbReference>
<keyword evidence="3" id="KW-0813">Transport</keyword>
<keyword evidence="7" id="KW-1133">Transmembrane helix</keyword>
<feature type="binding site" evidence="10">
    <location>
        <position position="93"/>
    </location>
    <ligand>
        <name>a ubiquinone</name>
        <dbReference type="ChEBI" id="CHEBI:16389"/>
        <note>ligand shared with IP/SDHB</note>
    </ligand>
</feature>
<dbReference type="GO" id="GO:0006099">
    <property type="term" value="P:tricarboxylic acid cycle"/>
    <property type="evidence" value="ECO:0007669"/>
    <property type="project" value="TreeGrafter"/>
</dbReference>
<dbReference type="GO" id="GO:0005743">
    <property type="term" value="C:mitochondrial inner membrane"/>
    <property type="evidence" value="ECO:0007669"/>
    <property type="project" value="UniProtKB-SubCell"/>
</dbReference>
<keyword evidence="4" id="KW-0812">Transmembrane</keyword>
<keyword evidence="9 12" id="KW-0472">Membrane</keyword>
<evidence type="ECO:0000256" key="6">
    <source>
        <dbReference type="ARBA" id="ARBA00022946"/>
    </source>
</evidence>
<dbReference type="GO" id="GO:0046872">
    <property type="term" value="F:metal ion binding"/>
    <property type="evidence" value="ECO:0007669"/>
    <property type="project" value="UniProtKB-KW"/>
</dbReference>
<reference evidence="13" key="1">
    <citation type="submission" date="2022-02" db="EMBL/GenBank/DDBJ databases">
        <authorList>
            <person name="Giguere J D."/>
        </authorList>
    </citation>
    <scope>NUCLEOTIDE SEQUENCE</scope>
    <source>
        <strain evidence="13">CCAP 1055/1</strain>
    </source>
</reference>
<dbReference type="GO" id="GO:0020037">
    <property type="term" value="F:heme binding"/>
    <property type="evidence" value="ECO:0007669"/>
    <property type="project" value="TreeGrafter"/>
</dbReference>
<keyword evidence="6 12" id="KW-0809">Transit peptide</keyword>
<dbReference type="EMBL" id="OU594943">
    <property type="protein sequence ID" value="CAG9284313.1"/>
    <property type="molecule type" value="Genomic_DNA"/>
</dbReference>
<evidence type="ECO:0000256" key="10">
    <source>
        <dbReference type="PIRSR" id="PIRSR607992-1"/>
    </source>
</evidence>
<evidence type="ECO:0000256" key="8">
    <source>
        <dbReference type="ARBA" id="ARBA00023128"/>
    </source>
</evidence>
<keyword evidence="11" id="KW-0479">Metal-binding</keyword>
<dbReference type="PANTHER" id="PTHR13337:SF2">
    <property type="entry name" value="SUCCINATE DEHYDROGENASE [UBIQUINONE] CYTOCHROME B SMALL SUBUNIT, MITOCHONDRIAL"/>
    <property type="match status" value="1"/>
</dbReference>
<evidence type="ECO:0000256" key="2">
    <source>
        <dbReference type="ARBA" id="ARBA00007294"/>
    </source>
</evidence>
<dbReference type="OMA" id="NYVATDY"/>
<protein>
    <recommendedName>
        <fullName evidence="12">Succinate dehydrogenase [ubiquinone] cytochrome b small subunit</fullName>
    </recommendedName>
</protein>
<dbReference type="AlphaFoldDB" id="A0A8J9T6V0"/>
<dbReference type="Gene3D" id="1.20.1300.10">
    <property type="entry name" value="Fumarate reductase/succinate dehydrogenase, transmembrane subunit"/>
    <property type="match status" value="1"/>
</dbReference>
<organism evidence="13">
    <name type="scientific">Phaeodactylum tricornutum</name>
    <name type="common">Diatom</name>
    <dbReference type="NCBI Taxonomy" id="2850"/>
    <lineage>
        <taxon>Eukaryota</taxon>
        <taxon>Sar</taxon>
        <taxon>Stramenopiles</taxon>
        <taxon>Ochrophyta</taxon>
        <taxon>Bacillariophyta</taxon>
        <taxon>Bacillariophyceae</taxon>
        <taxon>Bacillariophycidae</taxon>
        <taxon>Naviculales</taxon>
        <taxon>Phaeodactylaceae</taxon>
        <taxon>Phaeodactylum</taxon>
    </lineage>
</organism>
<keyword evidence="5 12" id="KW-0999">Mitochondrion inner membrane</keyword>
<evidence type="ECO:0000256" key="4">
    <source>
        <dbReference type="ARBA" id="ARBA00022692"/>
    </source>
</evidence>
<evidence type="ECO:0000256" key="5">
    <source>
        <dbReference type="ARBA" id="ARBA00022792"/>
    </source>
</evidence>
<evidence type="ECO:0000256" key="9">
    <source>
        <dbReference type="ARBA" id="ARBA00023136"/>
    </source>
</evidence>
<evidence type="ECO:0000256" key="11">
    <source>
        <dbReference type="PIRSR" id="PIRSR607992-2"/>
    </source>
</evidence>
<accession>A0A8J9T6V0</accession>
<comment type="subcellular location">
    <subcellularLocation>
        <location evidence="1 12">Mitochondrion inner membrane</location>
        <topology evidence="1 12">Multi-pass membrane protein</topology>
    </subcellularLocation>
</comment>
<dbReference type="InterPro" id="IPR034804">
    <property type="entry name" value="SQR/QFR_C/D"/>
</dbReference>
<dbReference type="Proteomes" id="UP000836788">
    <property type="component" value="Chromosome 2"/>
</dbReference>
<dbReference type="SMR" id="A0A8J9T6V0"/>
<evidence type="ECO:0000256" key="7">
    <source>
        <dbReference type="ARBA" id="ARBA00022989"/>
    </source>
</evidence>
<sequence>MLHAMKCRGMLAVRSAARKLSTKSPGPMEADAGPLATRTHHAMTTSLAFLTPIYFLVPDSMTEGLFNKAFGVFLAGNISAHSWIGLNYVATDYVPKVSRALQGPARIVNAGMAIITFVGLARIATSSPGGIKGAVKGLWNPDEKMKMESTGKFKY</sequence>
<gene>
    <name evidence="13" type="ORF">PTTT1_LOCUS25552</name>
</gene>
<evidence type="ECO:0000256" key="1">
    <source>
        <dbReference type="ARBA" id="ARBA00004448"/>
    </source>
</evidence>
<keyword evidence="11" id="KW-0408">Iron</keyword>
<keyword evidence="8 12" id="KW-0496">Mitochondrion</keyword>
<name>A0A8J9T6V0_PHATR</name>
<dbReference type="PANTHER" id="PTHR13337">
    <property type="entry name" value="SUCCINATE DEHYDROGENASE"/>
    <property type="match status" value="1"/>
</dbReference>
<evidence type="ECO:0000313" key="13">
    <source>
        <dbReference type="EMBL" id="CAG9284313.1"/>
    </source>
</evidence>
<feature type="binding site" description="axial binding residue" evidence="11">
    <location>
        <position position="81"/>
    </location>
    <ligand>
        <name>heme b</name>
        <dbReference type="ChEBI" id="CHEBI:60344"/>
        <note>ligand shared with SDHC</note>
    </ligand>
    <ligandPart>
        <name>Fe</name>
        <dbReference type="ChEBI" id="CHEBI:18248"/>
    </ligandPart>
</feature>
<evidence type="ECO:0000256" key="12">
    <source>
        <dbReference type="RuleBase" id="RU364031"/>
    </source>
</evidence>